<dbReference type="EMBL" id="JAULSU010000001">
    <property type="protein sequence ID" value="KAK0633163.1"/>
    <property type="molecule type" value="Genomic_DNA"/>
</dbReference>
<accession>A0AA39XFS6</accession>
<protein>
    <submittedName>
        <fullName evidence="1">Uncharacterized protein</fullName>
    </submittedName>
</protein>
<dbReference type="AlphaFoldDB" id="A0AA39XFS6"/>
<gene>
    <name evidence="1" type="ORF">B0T14DRAFT_398086</name>
</gene>
<proteinExistence type="predicted"/>
<organism evidence="1 2">
    <name type="scientific">Immersiella caudata</name>
    <dbReference type="NCBI Taxonomy" id="314043"/>
    <lineage>
        <taxon>Eukaryota</taxon>
        <taxon>Fungi</taxon>
        <taxon>Dikarya</taxon>
        <taxon>Ascomycota</taxon>
        <taxon>Pezizomycotina</taxon>
        <taxon>Sordariomycetes</taxon>
        <taxon>Sordariomycetidae</taxon>
        <taxon>Sordariales</taxon>
        <taxon>Lasiosphaeriaceae</taxon>
        <taxon>Immersiella</taxon>
    </lineage>
</organism>
<sequence>MAAPLARPGGGTVNELAKLQAAISEVPLLIHSPPDIPADAEIMGVCALSNNLAGTNQYAWIGVDFLRWKTLFHRHWFGTLDIQKLSKNTIDFDKNFPGAHDAIFGTKCGIADLPANNDEFIAAFLTEVAARARAADERGTTMFLMVFSPVTPDRDIVVDFDERAQKKFAYLTIDKIRSAIRDAVNHDKLPVILMTESPLTGGWMCNPSLFGAAAAQHPVASVLEVIARSCGGIFADTFMNSFIKRSTPLLTDEQRSNVQYEDMRPIGATEQQTRLLHKFQRTIHESLQSRLSPLGKRHMLFHEPETDAWSILDTRKGYPLVGFWSAKVAAPEWIDGSDRFEFLGEAFGGTRESQIFHLKYLVAIEFDTCPGDWTRNLTGITAQTLEFYSNLKPDIDACKRAYDAIEFRGSAITLAEVLVKALGLPIPEEKCRYWVDRVREDPFYAKLQAGFADVHNLLDLPAIFPGEIRHAYKHVRFFRPARWISAALAQKMGDKTDREIRTFIANEIAPLIAMIREVQESILLQNRSLMGIGETWIQSLNL</sequence>
<dbReference type="Proteomes" id="UP001175000">
    <property type="component" value="Unassembled WGS sequence"/>
</dbReference>
<keyword evidence="2" id="KW-1185">Reference proteome</keyword>
<evidence type="ECO:0000313" key="1">
    <source>
        <dbReference type="EMBL" id="KAK0633163.1"/>
    </source>
</evidence>
<evidence type="ECO:0000313" key="2">
    <source>
        <dbReference type="Proteomes" id="UP001175000"/>
    </source>
</evidence>
<name>A0AA39XFS6_9PEZI</name>
<comment type="caution">
    <text evidence="1">The sequence shown here is derived from an EMBL/GenBank/DDBJ whole genome shotgun (WGS) entry which is preliminary data.</text>
</comment>
<reference evidence="1" key="1">
    <citation type="submission" date="2023-06" db="EMBL/GenBank/DDBJ databases">
        <title>Genome-scale phylogeny and comparative genomics of the fungal order Sordariales.</title>
        <authorList>
            <consortium name="Lawrence Berkeley National Laboratory"/>
            <person name="Hensen N."/>
            <person name="Bonometti L."/>
            <person name="Westerberg I."/>
            <person name="Brannstrom I.O."/>
            <person name="Guillou S."/>
            <person name="Cros-Aarteil S."/>
            <person name="Calhoun S."/>
            <person name="Haridas S."/>
            <person name="Kuo A."/>
            <person name="Mondo S."/>
            <person name="Pangilinan J."/>
            <person name="Riley R."/>
            <person name="Labutti K."/>
            <person name="Andreopoulos B."/>
            <person name="Lipzen A."/>
            <person name="Chen C."/>
            <person name="Yanf M."/>
            <person name="Daum C."/>
            <person name="Ng V."/>
            <person name="Clum A."/>
            <person name="Steindorff A."/>
            <person name="Ohm R."/>
            <person name="Martin F."/>
            <person name="Silar P."/>
            <person name="Natvig D."/>
            <person name="Lalanne C."/>
            <person name="Gautier V."/>
            <person name="Ament-Velasquez S.L."/>
            <person name="Kruys A."/>
            <person name="Hutchinson M.I."/>
            <person name="Powell A.J."/>
            <person name="Barry K."/>
            <person name="Miller A.N."/>
            <person name="Grigoriev I.V."/>
            <person name="Debuchy R."/>
            <person name="Gladieux P."/>
            <person name="Thoren M.H."/>
            <person name="Johannesson H."/>
        </authorList>
    </citation>
    <scope>NUCLEOTIDE SEQUENCE</scope>
    <source>
        <strain evidence="1">CBS 606.72</strain>
    </source>
</reference>
<feature type="non-terminal residue" evidence="1">
    <location>
        <position position="1"/>
    </location>
</feature>